<keyword evidence="2" id="KW-0732">Signal</keyword>
<protein>
    <submittedName>
        <fullName evidence="5">DUF3048 domain-containing protein</fullName>
    </submittedName>
</protein>
<organism evidence="5 6">
    <name type="scientific">Agromyces tardus</name>
    <dbReference type="NCBI Taxonomy" id="2583849"/>
    <lineage>
        <taxon>Bacteria</taxon>
        <taxon>Bacillati</taxon>
        <taxon>Actinomycetota</taxon>
        <taxon>Actinomycetes</taxon>
        <taxon>Micrococcales</taxon>
        <taxon>Microbacteriaceae</taxon>
        <taxon>Agromyces</taxon>
    </lineage>
</organism>
<evidence type="ECO:0000313" key="5">
    <source>
        <dbReference type="EMBL" id="RNB48556.1"/>
    </source>
</evidence>
<dbReference type="Pfam" id="PF17479">
    <property type="entry name" value="DUF3048_C"/>
    <property type="match status" value="1"/>
</dbReference>
<feature type="domain" description="DUF3048" evidence="3">
    <location>
        <begin position="73"/>
        <end position="194"/>
    </location>
</feature>
<dbReference type="Proteomes" id="UP000275048">
    <property type="component" value="Unassembled WGS sequence"/>
</dbReference>
<keyword evidence="6" id="KW-1185">Reference proteome</keyword>
<dbReference type="InterPro" id="IPR035328">
    <property type="entry name" value="DUF3048_C"/>
</dbReference>
<feature type="domain" description="DUF3048" evidence="4">
    <location>
        <begin position="231"/>
        <end position="340"/>
    </location>
</feature>
<reference evidence="5 6" key="1">
    <citation type="submission" date="2018-10" db="EMBL/GenBank/DDBJ databases">
        <title>Isolation, diversity and antibacterial activity of antinobacteria from the wheat rhizosphere soil.</title>
        <authorList>
            <person name="Sun T."/>
        </authorList>
    </citation>
    <scope>NUCLEOTIDE SEQUENCE [LARGE SCALE GENOMIC DNA]</scope>
    <source>
        <strain evidence="5 6">SJ-23</strain>
    </source>
</reference>
<evidence type="ECO:0000259" key="3">
    <source>
        <dbReference type="Pfam" id="PF11258"/>
    </source>
</evidence>
<proteinExistence type="predicted"/>
<feature type="chain" id="PRO_5038686673" evidence="2">
    <location>
        <begin position="27"/>
        <end position="353"/>
    </location>
</feature>
<evidence type="ECO:0000259" key="4">
    <source>
        <dbReference type="Pfam" id="PF17479"/>
    </source>
</evidence>
<gene>
    <name evidence="5" type="ORF">EDM22_10825</name>
</gene>
<feature type="region of interest" description="Disordered" evidence="1">
    <location>
        <begin position="31"/>
        <end position="71"/>
    </location>
</feature>
<dbReference type="InterPro" id="IPR023158">
    <property type="entry name" value="YerB-like_sf"/>
</dbReference>
<dbReference type="Pfam" id="PF11258">
    <property type="entry name" value="DUF3048"/>
    <property type="match status" value="1"/>
</dbReference>
<feature type="signal peptide" evidence="2">
    <location>
        <begin position="1"/>
        <end position="26"/>
    </location>
</feature>
<name>A0A3M8ABF9_9MICO</name>
<evidence type="ECO:0000256" key="1">
    <source>
        <dbReference type="SAM" id="MobiDB-lite"/>
    </source>
</evidence>
<dbReference type="InterPro" id="IPR021416">
    <property type="entry name" value="DUF3048_N"/>
</dbReference>
<dbReference type="EMBL" id="RHHB01000019">
    <property type="protein sequence ID" value="RNB48556.1"/>
    <property type="molecule type" value="Genomic_DNA"/>
</dbReference>
<dbReference type="AlphaFoldDB" id="A0A3M8ABF9"/>
<dbReference type="RefSeq" id="WP_122937064.1">
    <property type="nucleotide sequence ID" value="NZ_JBHSNT010000046.1"/>
</dbReference>
<dbReference type="SUPFAM" id="SSF159774">
    <property type="entry name" value="YerB-like"/>
    <property type="match status" value="1"/>
</dbReference>
<accession>A0A3M8ABF9</accession>
<feature type="compositionally biased region" description="Pro residues" evidence="1">
    <location>
        <begin position="49"/>
        <end position="60"/>
    </location>
</feature>
<dbReference type="Gene3D" id="3.50.90.10">
    <property type="entry name" value="YerB-like"/>
    <property type="match status" value="1"/>
</dbReference>
<feature type="compositionally biased region" description="Low complexity" evidence="1">
    <location>
        <begin position="31"/>
        <end position="48"/>
    </location>
</feature>
<sequence length="353" mass="36716">MAGPAVGRPRLMVAAIVAAVSALALAVAGCGGTATSPTAPPTTAAARPSPSPSPRPPQPAVDPLRGTLTPAGATAHPSLAAKIDNHFDARPQIGLNAADIVFEELVEGGLTRYLVVWHSVVPAEIGPVRSVRPMDPDLVTPFGGMIAYSGGQQVFVDMMQAAPVVNLVFDFDDTGLFHRADERPSPHDVILDAAEAMRRNAALPPPPPQFAYGTADPLDAPQFAATPTARIDLAFSEGGARAWEWDAATSAWLRSQEGAPDLEASGERVRATNVVTLRVAIDDTYGEVPRTVAVGTGEAWLSSHGRTAHGTWSKAAADRPFTLRADDGTPIRLAPGSTWVELVPASGSAAFAP</sequence>
<evidence type="ECO:0000256" key="2">
    <source>
        <dbReference type="SAM" id="SignalP"/>
    </source>
</evidence>
<dbReference type="OrthoDB" id="9779102at2"/>
<evidence type="ECO:0000313" key="6">
    <source>
        <dbReference type="Proteomes" id="UP000275048"/>
    </source>
</evidence>
<comment type="caution">
    <text evidence="5">The sequence shown here is derived from an EMBL/GenBank/DDBJ whole genome shotgun (WGS) entry which is preliminary data.</text>
</comment>